<evidence type="ECO:0000313" key="2">
    <source>
        <dbReference type="Proteomes" id="UP001589595"/>
    </source>
</evidence>
<name>A0ABD5MPG0_9EURY</name>
<comment type="caution">
    <text evidence="1">The sequence shown here is derived from an EMBL/GenBank/DDBJ whole genome shotgun (WGS) entry which is preliminary data.</text>
</comment>
<reference evidence="1" key="1">
    <citation type="submission" date="2024-09" db="EMBL/GenBank/DDBJ databases">
        <authorList>
            <person name="Sun Q."/>
        </authorList>
    </citation>
    <scope>NUCLEOTIDE SEQUENCE [LARGE SCALE GENOMIC DNA]</scope>
    <source>
        <strain evidence="1">JCM 31273</strain>
    </source>
</reference>
<sequence>MTDRTEGEDEAIARFLATYFPEGYDPKTGGDEAGPRQLTEGEENLVGSLLDEVRDEFSSSKGSLGLALAFMMIAEQISQSDERLAELEPSMNTDTILDRYDQAAVKSTLTLKHDGEKYGIRSVHEYVTDLFREELLRSNFPSASPHYTGEWERYEAMLEPAFGLSRRGRYEAAQRIFDFALEELEAKDFAARQPPFPAPFVEVLDDFPRSHPEEEGGLAFQALAYGYMKAEWPHLSIRVDKVHTGSSRQHRYGDIDGYVGPDLMVSLEVKDLDIDSSNVESELGTVIEQASETTAVTIALVRDIENDARETLEESDVEVITEEGLMNQLRLWDYHKQNEALQGMIHYIANVEQDPDAVQRLLRFVHEFDPENPAMAHLKIDREDDG</sequence>
<dbReference type="Proteomes" id="UP001589595">
    <property type="component" value="Unassembled WGS sequence"/>
</dbReference>
<dbReference type="EMBL" id="JBHMAJ010000006">
    <property type="protein sequence ID" value="MFB9824279.1"/>
    <property type="molecule type" value="Genomic_DNA"/>
</dbReference>
<gene>
    <name evidence="1" type="ORF">ACFFOL_08890</name>
</gene>
<proteinExistence type="predicted"/>
<organism evidence="1 2">
    <name type="scientific">Halobaculum roseum</name>
    <dbReference type="NCBI Taxonomy" id="2175149"/>
    <lineage>
        <taxon>Archaea</taxon>
        <taxon>Methanobacteriati</taxon>
        <taxon>Methanobacteriota</taxon>
        <taxon>Stenosarchaea group</taxon>
        <taxon>Halobacteria</taxon>
        <taxon>Halobacteriales</taxon>
        <taxon>Haloferacaceae</taxon>
        <taxon>Halobaculum</taxon>
    </lineage>
</organism>
<keyword evidence="2" id="KW-1185">Reference proteome</keyword>
<dbReference type="AlphaFoldDB" id="A0ABD5MPG0"/>
<protein>
    <recommendedName>
        <fullName evidence="3">Restriction endonuclease</fullName>
    </recommendedName>
</protein>
<dbReference type="GeneID" id="67209883"/>
<evidence type="ECO:0000313" key="1">
    <source>
        <dbReference type="EMBL" id="MFB9824279.1"/>
    </source>
</evidence>
<dbReference type="RefSeq" id="WP_222922576.1">
    <property type="nucleotide sequence ID" value="NZ_CP082286.1"/>
</dbReference>
<evidence type="ECO:0008006" key="3">
    <source>
        <dbReference type="Google" id="ProtNLM"/>
    </source>
</evidence>
<accession>A0ABD5MPG0</accession>